<evidence type="ECO:0000313" key="3">
    <source>
        <dbReference type="Proteomes" id="UP000280586"/>
    </source>
</evidence>
<dbReference type="GeneID" id="303560488"/>
<organism evidence="1 3">
    <name type="scientific">Clostridium septicum</name>
    <dbReference type="NCBI Taxonomy" id="1504"/>
    <lineage>
        <taxon>Bacteria</taxon>
        <taxon>Bacillati</taxon>
        <taxon>Bacillota</taxon>
        <taxon>Clostridia</taxon>
        <taxon>Eubacteriales</taxon>
        <taxon>Clostridiaceae</taxon>
        <taxon>Clostridium</taxon>
    </lineage>
</organism>
<dbReference type="Proteomes" id="UP001055437">
    <property type="component" value="Chromosome"/>
</dbReference>
<name>A0A9N7JKW9_CLOSE</name>
<reference evidence="1 3" key="1">
    <citation type="submission" date="2017-09" db="EMBL/GenBank/DDBJ databases">
        <authorList>
            <person name="Thomas P."/>
            <person name="Seyboldt C."/>
        </authorList>
    </citation>
    <scope>NUCLEOTIDE SEQUENCE [LARGE SCALE GENOMIC DNA]</scope>
    <source>
        <strain evidence="1 3">DSM 7534</strain>
    </source>
</reference>
<sequence>MDNNRTKIIEFLQWNDRNGCYTDENCDLEDIPRMTYENAVKYFFGVMNDDFYYSITDNIFELSYDEVIKYAKDNNFYDSTYEKLNLLINNDKPTIEFYKSLV</sequence>
<protein>
    <submittedName>
        <fullName evidence="1">Uncharacterized protein</fullName>
    </submittedName>
</protein>
<reference evidence="2" key="2">
    <citation type="submission" date="2022-06" db="EMBL/GenBank/DDBJ databases">
        <authorList>
            <person name="Holder M.E."/>
            <person name="Ajami N.J."/>
            <person name="Petrosino J.F."/>
        </authorList>
    </citation>
    <scope>NUCLEOTIDE SEQUENCE</scope>
    <source>
        <strain evidence="2">RMA 8861</strain>
    </source>
</reference>
<dbReference type="RefSeq" id="WP_120140744.1">
    <property type="nucleotide sequence ID" value="NZ_CP023671.1"/>
</dbReference>
<dbReference type="AlphaFoldDB" id="A0A9N7JKW9"/>
<evidence type="ECO:0000313" key="1">
    <source>
        <dbReference type="EMBL" id="AYE34278.1"/>
    </source>
</evidence>
<dbReference type="KEGG" id="csep:CP523_07350"/>
<proteinExistence type="predicted"/>
<keyword evidence="4" id="KW-1185">Reference proteome</keyword>
<accession>A0A9N7JKW9</accession>
<dbReference type="Proteomes" id="UP000280586">
    <property type="component" value="Chromosome"/>
</dbReference>
<evidence type="ECO:0000313" key="2">
    <source>
        <dbReference type="EMBL" id="USS00867.1"/>
    </source>
</evidence>
<gene>
    <name evidence="1" type="ORF">CP523_07350</name>
    <name evidence="2" type="ORF">NH397_15690</name>
</gene>
<evidence type="ECO:0000313" key="4">
    <source>
        <dbReference type="Proteomes" id="UP001055437"/>
    </source>
</evidence>
<dbReference type="EMBL" id="CP023671">
    <property type="protein sequence ID" value="AYE34278.1"/>
    <property type="molecule type" value="Genomic_DNA"/>
</dbReference>
<dbReference type="EMBL" id="CP099799">
    <property type="protein sequence ID" value="USS00867.1"/>
    <property type="molecule type" value="Genomic_DNA"/>
</dbReference>